<evidence type="ECO:0000313" key="1">
    <source>
        <dbReference type="EMBL" id="RAH42680.1"/>
    </source>
</evidence>
<accession>A0ACD1G0C3</accession>
<keyword evidence="2" id="KW-1185">Reference proteome</keyword>
<dbReference type="EMBL" id="KZ825371">
    <property type="protein sequence ID" value="RAH42680.1"/>
    <property type="molecule type" value="Genomic_DNA"/>
</dbReference>
<proteinExistence type="predicted"/>
<organism evidence="1 2">
    <name type="scientific">Aspergillus brunneoviolaceus CBS 621.78</name>
    <dbReference type="NCBI Taxonomy" id="1450534"/>
    <lineage>
        <taxon>Eukaryota</taxon>
        <taxon>Fungi</taxon>
        <taxon>Dikarya</taxon>
        <taxon>Ascomycota</taxon>
        <taxon>Pezizomycotina</taxon>
        <taxon>Eurotiomycetes</taxon>
        <taxon>Eurotiomycetidae</taxon>
        <taxon>Eurotiales</taxon>
        <taxon>Aspergillaceae</taxon>
        <taxon>Aspergillus</taxon>
        <taxon>Aspergillus subgen. Circumdati</taxon>
    </lineage>
</organism>
<dbReference type="Proteomes" id="UP000249057">
    <property type="component" value="Unassembled WGS sequence"/>
</dbReference>
<protein>
    <submittedName>
        <fullName evidence="1">Uncharacterized protein</fullName>
    </submittedName>
</protein>
<evidence type="ECO:0000313" key="2">
    <source>
        <dbReference type="Proteomes" id="UP000249057"/>
    </source>
</evidence>
<gene>
    <name evidence="1" type="ORF">BO95DRAFT_516952</name>
</gene>
<sequence>MPPSALTTTFIQSTFLNAIANLLAQVIDQYHRGKPFHLNPTALLQFLIYGLLSVLPNFLWQRFLESRFPGFPSWRRRWSSALTTTTTTTTIPRTSSTPTPPNPATTKAAPPKGEVCIPIPIIPIFPENTTTKAKDKAKDQDPKRQAGRFYPRSSSSSSSSGNGVRNFLAKFLLDQTVGSVMNIVLFVVLINLLKGVSWAGCWGLVREDFRPIMMARLKYRPLVSVLMYTVVPVDRRVVFGSACGVIWGVYLSLYAVV</sequence>
<name>A0ACD1G0C3_9EURO</name>
<reference evidence="1" key="1">
    <citation type="submission" date="2018-02" db="EMBL/GenBank/DDBJ databases">
        <title>The genomes of Aspergillus section Nigri reveals drivers in fungal speciation.</title>
        <authorList>
            <consortium name="DOE Joint Genome Institute"/>
            <person name="Vesth T.C."/>
            <person name="Nybo J."/>
            <person name="Theobald S."/>
            <person name="Brandl J."/>
            <person name="Frisvad J.C."/>
            <person name="Nielsen K.F."/>
            <person name="Lyhne E.K."/>
            <person name="Kogle M.E."/>
            <person name="Kuo A."/>
            <person name="Riley R."/>
            <person name="Clum A."/>
            <person name="Nolan M."/>
            <person name="Lipzen A."/>
            <person name="Salamov A."/>
            <person name="Henrissat B."/>
            <person name="Wiebenga A."/>
            <person name="De vries R.P."/>
            <person name="Grigoriev I.V."/>
            <person name="Mortensen U.H."/>
            <person name="Andersen M.R."/>
            <person name="Baker S.E."/>
        </authorList>
    </citation>
    <scope>NUCLEOTIDE SEQUENCE</scope>
    <source>
        <strain evidence="1">CBS 621.78</strain>
    </source>
</reference>